<dbReference type="EMBL" id="CP012333">
    <property type="protein sequence ID" value="AKV01465.1"/>
    <property type="molecule type" value="Genomic_DNA"/>
</dbReference>
<evidence type="ECO:0000313" key="1">
    <source>
        <dbReference type="EMBL" id="AKV01465.1"/>
    </source>
</evidence>
<keyword evidence="2" id="KW-1185">Reference proteome</keyword>
<dbReference type="RefSeq" id="WP_240488713.1">
    <property type="nucleotide sequence ID" value="NZ_CP012333.1"/>
</dbReference>
<name>A0A0K1Q7S7_9BACT</name>
<dbReference type="KEGG" id="llu:AKJ09_08128"/>
<accession>A0A0K1Q7S7</accession>
<evidence type="ECO:0000313" key="2">
    <source>
        <dbReference type="Proteomes" id="UP000064967"/>
    </source>
</evidence>
<dbReference type="CDD" id="cd07177">
    <property type="entry name" value="terB_like"/>
    <property type="match status" value="1"/>
</dbReference>
<sequence>MTDERAGSILVTMHEQEYAIVHALIPIAWADGSFEEQEKEMLEALLDAYQASEAQKSALREYAKEKRTLDDIDLQELSASDRRVLLQHAVLLSYADGHQHADETKIIADLGTKLRIPADEAKSIVADAEARAKKNLGMLG</sequence>
<dbReference type="Gene3D" id="1.10.3680.10">
    <property type="entry name" value="TerB-like"/>
    <property type="match status" value="1"/>
</dbReference>
<gene>
    <name evidence="1" type="ORF">AKJ09_08128</name>
</gene>
<proteinExistence type="predicted"/>
<dbReference type="Proteomes" id="UP000064967">
    <property type="component" value="Chromosome"/>
</dbReference>
<reference evidence="1 2" key="1">
    <citation type="submission" date="2015-08" db="EMBL/GenBank/DDBJ databases">
        <authorList>
            <person name="Babu N.S."/>
            <person name="Beckwith C.J."/>
            <person name="Beseler K.G."/>
            <person name="Brison A."/>
            <person name="Carone J.V."/>
            <person name="Caskin T.P."/>
            <person name="Diamond M."/>
            <person name="Durham M.E."/>
            <person name="Foxe J.M."/>
            <person name="Go M."/>
            <person name="Henderson B.A."/>
            <person name="Jones I.B."/>
            <person name="McGettigan J.A."/>
            <person name="Micheletti S.J."/>
            <person name="Nasrallah M.E."/>
            <person name="Ortiz D."/>
            <person name="Piller C.R."/>
            <person name="Privatt S.R."/>
            <person name="Schneider S.L."/>
            <person name="Sharp S."/>
            <person name="Smith T.C."/>
            <person name="Stanton J.D."/>
            <person name="Ullery H.E."/>
            <person name="Wilson R.J."/>
            <person name="Serrano M.G."/>
            <person name="Buck G."/>
            <person name="Lee V."/>
            <person name="Wang Y."/>
            <person name="Carvalho R."/>
            <person name="Voegtly L."/>
            <person name="Shi R."/>
            <person name="Duckworth R."/>
            <person name="Johnson A."/>
            <person name="Loviza R."/>
            <person name="Walstead R."/>
            <person name="Shah Z."/>
            <person name="Kiflezghi M."/>
            <person name="Wade K."/>
            <person name="Ball S.L."/>
            <person name="Bradley K.W."/>
            <person name="Asai D.J."/>
            <person name="Bowman C.A."/>
            <person name="Russell D.A."/>
            <person name="Pope W.H."/>
            <person name="Jacobs-Sera D."/>
            <person name="Hendrix R.W."/>
            <person name="Hatfull G.F."/>
        </authorList>
    </citation>
    <scope>NUCLEOTIDE SEQUENCE [LARGE SCALE GENOMIC DNA]</scope>
    <source>
        <strain evidence="1 2">DSM 27648</strain>
    </source>
</reference>
<dbReference type="AlphaFoldDB" id="A0A0K1Q7S7"/>
<dbReference type="STRING" id="1391654.AKJ09_08128"/>
<dbReference type="InterPro" id="IPR029024">
    <property type="entry name" value="TerB-like"/>
</dbReference>
<protein>
    <submittedName>
        <fullName evidence="1">Uncharacterized protein</fullName>
    </submittedName>
</protein>
<dbReference type="SUPFAM" id="SSF158682">
    <property type="entry name" value="TerB-like"/>
    <property type="match status" value="1"/>
</dbReference>
<organism evidence="1 2">
    <name type="scientific">Labilithrix luteola</name>
    <dbReference type="NCBI Taxonomy" id="1391654"/>
    <lineage>
        <taxon>Bacteria</taxon>
        <taxon>Pseudomonadati</taxon>
        <taxon>Myxococcota</taxon>
        <taxon>Polyangia</taxon>
        <taxon>Polyangiales</taxon>
        <taxon>Labilitrichaceae</taxon>
        <taxon>Labilithrix</taxon>
    </lineage>
</organism>